<evidence type="ECO:0000259" key="6">
    <source>
        <dbReference type="PROSITE" id="PS50196"/>
    </source>
</evidence>
<evidence type="ECO:0000256" key="3">
    <source>
        <dbReference type="ARBA" id="ARBA00023010"/>
    </source>
</evidence>
<feature type="domain" description="RanBD1" evidence="6">
    <location>
        <begin position="345"/>
        <end position="478"/>
    </location>
</feature>
<evidence type="ECO:0000313" key="7">
    <source>
        <dbReference type="EMBL" id="KAE8055241.1"/>
    </source>
</evidence>
<dbReference type="CDD" id="cd13170">
    <property type="entry name" value="RanBD_NUP50"/>
    <property type="match status" value="1"/>
</dbReference>
<proteinExistence type="predicted"/>
<comment type="subcellular location">
    <subcellularLocation>
        <location evidence="1">Nucleus</location>
        <location evidence="1">Nuclear pore complex</location>
    </subcellularLocation>
</comment>
<keyword evidence="3" id="KW-0811">Translocation</keyword>
<dbReference type="PROSITE" id="PS50196">
    <property type="entry name" value="RANBD1"/>
    <property type="match status" value="1"/>
</dbReference>
<keyword evidence="2" id="KW-0813">Transport</keyword>
<keyword evidence="4" id="KW-0653">Protein transport</keyword>
<evidence type="ECO:0000256" key="5">
    <source>
        <dbReference type="SAM" id="MobiDB-lite"/>
    </source>
</evidence>
<evidence type="ECO:0000256" key="2">
    <source>
        <dbReference type="ARBA" id="ARBA00022816"/>
    </source>
</evidence>
<dbReference type="InterPro" id="IPR045255">
    <property type="entry name" value="RanBP1-like"/>
</dbReference>
<dbReference type="GO" id="GO:0051028">
    <property type="term" value="P:mRNA transport"/>
    <property type="evidence" value="ECO:0007669"/>
    <property type="project" value="UniProtKB-KW"/>
</dbReference>
<keyword evidence="8" id="KW-1185">Reference proteome</keyword>
<keyword evidence="4" id="KW-0539">Nucleus</keyword>
<dbReference type="PANTHER" id="PTHR23138:SF141">
    <property type="entry name" value="NUCLEAR PORE COMPLEX PROTEIN NUP50"/>
    <property type="match status" value="1"/>
</dbReference>
<reference evidence="7 8" key="1">
    <citation type="submission" date="2019-06" db="EMBL/GenBank/DDBJ databases">
        <title>A chromosomal-level reference genome of Carpinus fangiana (Coryloideae, Betulaceae).</title>
        <authorList>
            <person name="Yang X."/>
            <person name="Wang Z."/>
            <person name="Zhang L."/>
            <person name="Hao G."/>
            <person name="Liu J."/>
            <person name="Yang Y."/>
        </authorList>
    </citation>
    <scope>NUCLEOTIDE SEQUENCE [LARGE SCALE GENOMIC DNA]</scope>
    <source>
        <strain evidence="7">Cfa_2016G</strain>
        <tissue evidence="7">Leaf</tissue>
    </source>
</reference>
<feature type="region of interest" description="Disordered" evidence="5">
    <location>
        <begin position="1"/>
        <end position="22"/>
    </location>
</feature>
<accession>A0A5N6R3M2</accession>
<dbReference type="InterPro" id="IPR011993">
    <property type="entry name" value="PH-like_dom_sf"/>
</dbReference>
<name>A0A5N6R3M2_9ROSI</name>
<dbReference type="Pfam" id="PF00638">
    <property type="entry name" value="Ran_BP1"/>
    <property type="match status" value="1"/>
</dbReference>
<sequence>MNGTKRFGVPDSNPETNDSALRKKRVMEGSTFDGHRAELSQQLTATTTLDIQRAKSSRQHVRALNTQFASWVQAQLKNHPDELWEDGVRDYLAHASNIMEKFSDVVNWLKVNAAKGGSLSSAESRTIENKMVSETKNSGINLPQEKAGFTPSGTTSFATSWGAGVFSNSQSSGVTPVSTPTPFATSLSSAVFSNSQTHGSTLAGTATLFSNSFKSGVFSNSQAPGSSSAGTTTTFAKPLSSAVFSNSETSRSTPAGTATTFATSLSSGVLSKSQSLGFTSAGTTASFGTSWSSGVSSNIQTPVLFGGSQSSVTAIQSSVPTNHDASDDADGENELEQPSSPSVKKSEEKGIVVVHEIKCKLYVKPSDPADKDAWKDKGMGQLYIKCKEGVDKGTKESKPTIVVRNDVGKLLLNALLYPGIKTNLQKNSVVAIFHSLGDNDGNDGGNNSVAARTFLIRTKTEEARNKLATAIQEYAPAS</sequence>
<dbReference type="InterPro" id="IPR000156">
    <property type="entry name" value="Ran_bind_dom"/>
</dbReference>
<dbReference type="AlphaFoldDB" id="A0A5N6R3M2"/>
<protein>
    <recommendedName>
        <fullName evidence="6">RanBD1 domain-containing protein</fullName>
    </recommendedName>
</protein>
<dbReference type="SMART" id="SM00160">
    <property type="entry name" value="RanBD"/>
    <property type="match status" value="1"/>
</dbReference>
<evidence type="ECO:0000313" key="8">
    <source>
        <dbReference type="Proteomes" id="UP000327013"/>
    </source>
</evidence>
<dbReference type="OrthoDB" id="185618at2759"/>
<dbReference type="GO" id="GO:0015031">
    <property type="term" value="P:protein transport"/>
    <property type="evidence" value="ECO:0007669"/>
    <property type="project" value="UniProtKB-KW"/>
</dbReference>
<organism evidence="7 8">
    <name type="scientific">Carpinus fangiana</name>
    <dbReference type="NCBI Taxonomy" id="176857"/>
    <lineage>
        <taxon>Eukaryota</taxon>
        <taxon>Viridiplantae</taxon>
        <taxon>Streptophyta</taxon>
        <taxon>Embryophyta</taxon>
        <taxon>Tracheophyta</taxon>
        <taxon>Spermatophyta</taxon>
        <taxon>Magnoliopsida</taxon>
        <taxon>eudicotyledons</taxon>
        <taxon>Gunneridae</taxon>
        <taxon>Pentapetalae</taxon>
        <taxon>rosids</taxon>
        <taxon>fabids</taxon>
        <taxon>Fagales</taxon>
        <taxon>Betulaceae</taxon>
        <taxon>Carpinus</taxon>
    </lineage>
</organism>
<dbReference type="EMBL" id="CM017325">
    <property type="protein sequence ID" value="KAE8055241.1"/>
    <property type="molecule type" value="Genomic_DNA"/>
</dbReference>
<dbReference type="Proteomes" id="UP000327013">
    <property type="component" value="Chromosome 5"/>
</dbReference>
<dbReference type="GO" id="GO:0005643">
    <property type="term" value="C:nuclear pore"/>
    <property type="evidence" value="ECO:0007669"/>
    <property type="project" value="UniProtKB-SubCell"/>
</dbReference>
<keyword evidence="2" id="KW-0509">mRNA transport</keyword>
<evidence type="ECO:0000256" key="1">
    <source>
        <dbReference type="ARBA" id="ARBA00004567"/>
    </source>
</evidence>
<dbReference type="SUPFAM" id="SSF50729">
    <property type="entry name" value="PH domain-like"/>
    <property type="match status" value="1"/>
</dbReference>
<gene>
    <name evidence="7" type="ORF">FH972_012095</name>
</gene>
<evidence type="ECO:0000256" key="4">
    <source>
        <dbReference type="ARBA" id="ARBA00023132"/>
    </source>
</evidence>
<dbReference type="Gene3D" id="2.30.29.30">
    <property type="entry name" value="Pleckstrin-homology domain (PH domain)/Phosphotyrosine-binding domain (PTB)"/>
    <property type="match status" value="1"/>
</dbReference>
<feature type="region of interest" description="Disordered" evidence="5">
    <location>
        <begin position="318"/>
        <end position="347"/>
    </location>
</feature>
<keyword evidence="4" id="KW-0906">Nuclear pore complex</keyword>
<dbReference type="PANTHER" id="PTHR23138">
    <property type="entry name" value="RAN BINDING PROTEIN"/>
    <property type="match status" value="1"/>
</dbReference>